<dbReference type="EMBL" id="SNRW01028272">
    <property type="protein sequence ID" value="KAA6359512.1"/>
    <property type="molecule type" value="Genomic_DNA"/>
</dbReference>
<dbReference type="Proteomes" id="UP000324800">
    <property type="component" value="Unassembled WGS sequence"/>
</dbReference>
<feature type="compositionally biased region" description="Basic and acidic residues" evidence="1">
    <location>
        <begin position="290"/>
        <end position="311"/>
    </location>
</feature>
<name>A0A5J4TNS3_9EUKA</name>
<organism evidence="2 3">
    <name type="scientific">Streblomastix strix</name>
    <dbReference type="NCBI Taxonomy" id="222440"/>
    <lineage>
        <taxon>Eukaryota</taxon>
        <taxon>Metamonada</taxon>
        <taxon>Preaxostyla</taxon>
        <taxon>Oxymonadida</taxon>
        <taxon>Streblomastigidae</taxon>
        <taxon>Streblomastix</taxon>
    </lineage>
</organism>
<protein>
    <submittedName>
        <fullName evidence="2">Uncharacterized protein</fullName>
    </submittedName>
</protein>
<sequence>PDGGQGTGTQRIFNFTPPYYGLQSLLAKIELIIEQISVLDPNDFLRTDVSNTQNTTTSPSSQTDSSQTSYYGHLNGRGDSNDELRFVCSALRNDIIEGGFQMTKYILESSLSEIKLSINVLIYVVVGCSVIQLLMVLINSLPWTGQVVRATTQSLKLVQLLQTDESESHGEHGVEKEMVLIPSMMTGYSSLDTGRQRIIDASLQLIDVIKVKETPQTIQSAYQQLVNATLKQFTDEENDMLSREYRGSKNVTQEKILQSGAGGKGCKIDLEDEYEQLNNTEGQEDNIGNEQEKEIKIEGQSINDKKETDEGVKANDYTLKFSINPHSDPHMHNYRTHAREHLIIRQRLTILGDQLHVETDGGASKMIARRNIIRLYDVHFSNADHAYAMTIPDNEK</sequence>
<reference evidence="2 3" key="1">
    <citation type="submission" date="2019-03" db="EMBL/GenBank/DDBJ databases">
        <title>Single cell metagenomics reveals metabolic interactions within the superorganism composed of flagellate Streblomastix strix and complex community of Bacteroidetes bacteria on its surface.</title>
        <authorList>
            <person name="Treitli S.C."/>
            <person name="Kolisko M."/>
            <person name="Husnik F."/>
            <person name="Keeling P."/>
            <person name="Hampl V."/>
        </authorList>
    </citation>
    <scope>NUCLEOTIDE SEQUENCE [LARGE SCALE GENOMIC DNA]</scope>
    <source>
        <strain evidence="2">ST1C</strain>
    </source>
</reference>
<proteinExistence type="predicted"/>
<dbReference type="AlphaFoldDB" id="A0A5J4TNS3"/>
<evidence type="ECO:0000313" key="2">
    <source>
        <dbReference type="EMBL" id="KAA6359512.1"/>
    </source>
</evidence>
<comment type="caution">
    <text evidence="2">The sequence shown here is derived from an EMBL/GenBank/DDBJ whole genome shotgun (WGS) entry which is preliminary data.</text>
</comment>
<feature type="non-terminal residue" evidence="2">
    <location>
        <position position="396"/>
    </location>
</feature>
<gene>
    <name evidence="2" type="ORF">EZS28_044961</name>
</gene>
<accession>A0A5J4TNS3</accession>
<evidence type="ECO:0000256" key="1">
    <source>
        <dbReference type="SAM" id="MobiDB-lite"/>
    </source>
</evidence>
<evidence type="ECO:0000313" key="3">
    <source>
        <dbReference type="Proteomes" id="UP000324800"/>
    </source>
</evidence>
<feature type="region of interest" description="Disordered" evidence="1">
    <location>
        <begin position="279"/>
        <end position="311"/>
    </location>
</feature>
<feature type="compositionally biased region" description="Low complexity" evidence="1">
    <location>
        <begin position="50"/>
        <end position="69"/>
    </location>
</feature>
<feature type="region of interest" description="Disordered" evidence="1">
    <location>
        <begin position="49"/>
        <end position="76"/>
    </location>
</feature>
<feature type="non-terminal residue" evidence="2">
    <location>
        <position position="1"/>
    </location>
</feature>
<feature type="compositionally biased region" description="Polar residues" evidence="1">
    <location>
        <begin position="279"/>
        <end position="289"/>
    </location>
</feature>